<feature type="compositionally biased region" description="Polar residues" evidence="1">
    <location>
        <begin position="355"/>
        <end position="410"/>
    </location>
</feature>
<dbReference type="EMBL" id="JAPEIS010000001">
    <property type="protein sequence ID" value="KAJ8070743.1"/>
    <property type="molecule type" value="Genomic_DNA"/>
</dbReference>
<comment type="caution">
    <text evidence="4">The sequence shown here is derived from an EMBL/GenBank/DDBJ whole genome shotgun (WGS) entry which is preliminary data.</text>
</comment>
<organism evidence="4 5">
    <name type="scientific">Sclerotinia nivalis</name>
    <dbReference type="NCBI Taxonomy" id="352851"/>
    <lineage>
        <taxon>Eukaryota</taxon>
        <taxon>Fungi</taxon>
        <taxon>Dikarya</taxon>
        <taxon>Ascomycota</taxon>
        <taxon>Pezizomycotina</taxon>
        <taxon>Leotiomycetes</taxon>
        <taxon>Helotiales</taxon>
        <taxon>Sclerotiniaceae</taxon>
        <taxon>Sclerotinia</taxon>
    </lineage>
</organism>
<feature type="transmembrane region" description="Helical" evidence="2">
    <location>
        <begin position="247"/>
        <end position="269"/>
    </location>
</feature>
<dbReference type="Proteomes" id="UP001152300">
    <property type="component" value="Unassembled WGS sequence"/>
</dbReference>
<evidence type="ECO:0000313" key="4">
    <source>
        <dbReference type="EMBL" id="KAJ8070743.1"/>
    </source>
</evidence>
<feature type="region of interest" description="Disordered" evidence="1">
    <location>
        <begin position="442"/>
        <end position="462"/>
    </location>
</feature>
<evidence type="ECO:0000259" key="3">
    <source>
        <dbReference type="PROSITE" id="PS50076"/>
    </source>
</evidence>
<reference evidence="4" key="1">
    <citation type="submission" date="2022-11" db="EMBL/GenBank/DDBJ databases">
        <title>Genome Resource of Sclerotinia nivalis Strain SnTB1, a Plant Pathogen Isolated from American Ginseng.</title>
        <authorList>
            <person name="Fan S."/>
        </authorList>
    </citation>
    <scope>NUCLEOTIDE SEQUENCE</scope>
    <source>
        <strain evidence="4">SnTB1</strain>
    </source>
</reference>
<name>A0A9X0DRQ1_9HELO</name>
<dbReference type="PRINTS" id="PR00625">
    <property type="entry name" value="JDOMAIN"/>
</dbReference>
<dbReference type="InterPro" id="IPR036869">
    <property type="entry name" value="J_dom_sf"/>
</dbReference>
<dbReference type="InterPro" id="IPR001623">
    <property type="entry name" value="DnaJ_domain"/>
</dbReference>
<dbReference type="OrthoDB" id="10250354at2759"/>
<protein>
    <recommendedName>
        <fullName evidence="3">J domain-containing protein</fullName>
    </recommendedName>
</protein>
<dbReference type="SUPFAM" id="SSF46565">
    <property type="entry name" value="Chaperone J-domain"/>
    <property type="match status" value="1"/>
</dbReference>
<feature type="compositionally biased region" description="Polar residues" evidence="1">
    <location>
        <begin position="532"/>
        <end position="542"/>
    </location>
</feature>
<accession>A0A9X0DRQ1</accession>
<dbReference type="PANTHER" id="PTHR24074">
    <property type="entry name" value="CO-CHAPERONE PROTEIN DJLA"/>
    <property type="match status" value="1"/>
</dbReference>
<dbReference type="AlphaFoldDB" id="A0A9X0DRQ1"/>
<feature type="compositionally biased region" description="Basic and acidic residues" evidence="1">
    <location>
        <begin position="550"/>
        <end position="568"/>
    </location>
</feature>
<dbReference type="PROSITE" id="PS50076">
    <property type="entry name" value="DNAJ_2"/>
    <property type="match status" value="1"/>
</dbReference>
<evidence type="ECO:0000313" key="5">
    <source>
        <dbReference type="Proteomes" id="UP001152300"/>
    </source>
</evidence>
<sequence length="568" mass="64992">MACGTPHFTPHYYNLDLPINATQKHVKQAYRRLVKLIHPDKFKDQDQRKNALEAIQLINEAYGVLTDKDKLLEYRYQCARFGWDCHAKYDLPLTWELNYWNEAWDNRCRNVTSTAPKPWFWHYDSGSTGSMCAASDEITRALGLDYLTEPDQRFCTATWVNLVHLFVDNGLPNSVSDNIWRWAESWRDGTLNGTKAKHEYLHFQRGCDHYQVMVSRKEAYIPWSQIPANTDWPTIGYACELFCPDILILPFILYIIVLYLFLFICLSILRKLSRQLSLAFWPPSAISSPTSADLLVDDIMTRSQRESQSSAARPQSSSCLSERDYYADGEATSMYSSDKLSQTQCYNAVASQCRSTNPSNRALSTQHYSAKETQTPYTNPSDRSLSTQYNTAKDSQTRSTNPADKSSPTRFFSAEVQPPGSPVNPSQLLSLKSSERHWYYSDKDGAHDLPLRERRKPSAPYEPLRPRFVHYEDEQHADDERTPRLCMALTATGKPCQRRVSTVTPLTGSTVSGLVSPLCFQHRHIRKWIRNVSDQDPTTPGRSSLAGKSPDSDRRRSSGRLRFEGEEV</sequence>
<dbReference type="Gene3D" id="1.10.287.110">
    <property type="entry name" value="DnaJ domain"/>
    <property type="match status" value="1"/>
</dbReference>
<gene>
    <name evidence="4" type="ORF">OCU04_001113</name>
</gene>
<feature type="compositionally biased region" description="Basic and acidic residues" evidence="1">
    <location>
        <begin position="442"/>
        <end position="452"/>
    </location>
</feature>
<feature type="region of interest" description="Disordered" evidence="1">
    <location>
        <begin position="355"/>
        <end position="428"/>
    </location>
</feature>
<keyword evidence="5" id="KW-1185">Reference proteome</keyword>
<dbReference type="Pfam" id="PF00226">
    <property type="entry name" value="DnaJ"/>
    <property type="match status" value="1"/>
</dbReference>
<evidence type="ECO:0000256" key="1">
    <source>
        <dbReference type="SAM" id="MobiDB-lite"/>
    </source>
</evidence>
<keyword evidence="2" id="KW-0812">Transmembrane</keyword>
<keyword evidence="2" id="KW-0472">Membrane</keyword>
<dbReference type="SMART" id="SM00271">
    <property type="entry name" value="DnaJ"/>
    <property type="match status" value="1"/>
</dbReference>
<dbReference type="CDD" id="cd06257">
    <property type="entry name" value="DnaJ"/>
    <property type="match status" value="1"/>
</dbReference>
<keyword evidence="2" id="KW-1133">Transmembrane helix</keyword>
<evidence type="ECO:0000256" key="2">
    <source>
        <dbReference type="SAM" id="Phobius"/>
    </source>
</evidence>
<feature type="region of interest" description="Disordered" evidence="1">
    <location>
        <begin position="531"/>
        <end position="568"/>
    </location>
</feature>
<feature type="domain" description="J" evidence="3">
    <location>
        <begin position="10"/>
        <end position="82"/>
    </location>
</feature>
<dbReference type="InterPro" id="IPR050817">
    <property type="entry name" value="DjlA_DnaK_co-chaperone"/>
</dbReference>
<proteinExistence type="predicted"/>